<reference evidence="2 3" key="1">
    <citation type="submission" date="2019-10" db="EMBL/GenBank/DDBJ databases">
        <title>Nocardia macrotermitis sp. nov. and Nocardia aurantia sp. nov., isolated from the gut of fungus growing-termite Macrotermes natalensis.</title>
        <authorList>
            <person name="Benndorf R."/>
            <person name="Schwitalla J."/>
            <person name="Martin K."/>
            <person name="De Beer W."/>
            <person name="Kaster A.-K."/>
            <person name="Vollmers J."/>
            <person name="Poulsen M."/>
            <person name="Beemelmanns C."/>
        </authorList>
    </citation>
    <scope>NUCLEOTIDE SEQUENCE [LARGE SCALE GENOMIC DNA]</scope>
    <source>
        <strain evidence="2 3">RB20</strain>
    </source>
</reference>
<dbReference type="Pfam" id="PF19054">
    <property type="entry name" value="DUF5753"/>
    <property type="match status" value="1"/>
</dbReference>
<protein>
    <recommendedName>
        <fullName evidence="1">HTH cro/C1-type domain-containing protein</fullName>
    </recommendedName>
</protein>
<dbReference type="SMART" id="SM00530">
    <property type="entry name" value="HTH_XRE"/>
    <property type="match status" value="1"/>
</dbReference>
<evidence type="ECO:0000259" key="1">
    <source>
        <dbReference type="PROSITE" id="PS50943"/>
    </source>
</evidence>
<dbReference type="InterPro" id="IPR010982">
    <property type="entry name" value="Lambda_DNA-bd_dom_sf"/>
</dbReference>
<comment type="caution">
    <text evidence="2">The sequence shown here is derived from an EMBL/GenBank/DDBJ whole genome shotgun (WGS) entry which is preliminary data.</text>
</comment>
<dbReference type="AlphaFoldDB" id="A0A7K0D001"/>
<dbReference type="Proteomes" id="UP000438448">
    <property type="component" value="Unassembled WGS sequence"/>
</dbReference>
<evidence type="ECO:0000313" key="3">
    <source>
        <dbReference type="Proteomes" id="UP000438448"/>
    </source>
</evidence>
<accession>A0A7K0D001</accession>
<dbReference type="EMBL" id="WEGK01000004">
    <property type="protein sequence ID" value="MQY19040.1"/>
    <property type="molecule type" value="Genomic_DNA"/>
</dbReference>
<gene>
    <name evidence="2" type="ORF">NRB20_21240</name>
</gene>
<dbReference type="InterPro" id="IPR001387">
    <property type="entry name" value="Cro/C1-type_HTH"/>
</dbReference>
<proteinExistence type="predicted"/>
<name>A0A7K0D001_9NOCA</name>
<dbReference type="Pfam" id="PF13560">
    <property type="entry name" value="HTH_31"/>
    <property type="match status" value="1"/>
</dbReference>
<dbReference type="GO" id="GO:0003677">
    <property type="term" value="F:DNA binding"/>
    <property type="evidence" value="ECO:0007669"/>
    <property type="project" value="InterPro"/>
</dbReference>
<dbReference type="InterPro" id="IPR043917">
    <property type="entry name" value="DUF5753"/>
</dbReference>
<sequence length="292" mass="32821">MTAGSTIPRRMLGRQLKQLRERSGVSQAAACRAIEIAPQTLWRIETGQPGPKLKDIYVETLCRLYSVPEDDAAVLISLVAETKSPGWWHAYGDAVPSDFDLYLGLEEAARRLTTYQITLLPGLLQTADYRRAVIWAAYPGMPTVNVESRIEFTSKRQQRLLEPSDQFRMNVFVSEAAIRHRVGGRSVMSEQLHHLVSVSRTPTVTVRVLPLTIEMPLHLLAGSFTLLEFPPHPTSRLTEPPVVYIEGYTGALYLDKPGEIDRYKLACKAIRAAALNEQDSRHLILDIAREFE</sequence>
<dbReference type="SUPFAM" id="SSF47413">
    <property type="entry name" value="lambda repressor-like DNA-binding domains"/>
    <property type="match status" value="1"/>
</dbReference>
<dbReference type="Gene3D" id="1.10.260.40">
    <property type="entry name" value="lambda repressor-like DNA-binding domains"/>
    <property type="match status" value="1"/>
</dbReference>
<dbReference type="PROSITE" id="PS50943">
    <property type="entry name" value="HTH_CROC1"/>
    <property type="match status" value="1"/>
</dbReference>
<keyword evidence="3" id="KW-1185">Reference proteome</keyword>
<evidence type="ECO:0000313" key="2">
    <source>
        <dbReference type="EMBL" id="MQY19040.1"/>
    </source>
</evidence>
<organism evidence="2 3">
    <name type="scientific">Nocardia macrotermitis</name>
    <dbReference type="NCBI Taxonomy" id="2585198"/>
    <lineage>
        <taxon>Bacteria</taxon>
        <taxon>Bacillati</taxon>
        <taxon>Actinomycetota</taxon>
        <taxon>Actinomycetes</taxon>
        <taxon>Mycobacteriales</taxon>
        <taxon>Nocardiaceae</taxon>
        <taxon>Nocardia</taxon>
    </lineage>
</organism>
<feature type="domain" description="HTH cro/C1-type" evidence="1">
    <location>
        <begin position="16"/>
        <end position="72"/>
    </location>
</feature>
<dbReference type="CDD" id="cd00093">
    <property type="entry name" value="HTH_XRE"/>
    <property type="match status" value="1"/>
</dbReference>